<keyword evidence="2" id="KW-1133">Transmembrane helix</keyword>
<feature type="compositionally biased region" description="Polar residues" evidence="1">
    <location>
        <begin position="1"/>
        <end position="19"/>
    </location>
</feature>
<reference evidence="3 4" key="1">
    <citation type="submission" date="2018-06" db="EMBL/GenBank/DDBJ databases">
        <title>The Genome of Cuscuta australis (Dodder) Provides Insight into the Evolution of Plant Parasitism.</title>
        <authorList>
            <person name="Liu H."/>
        </authorList>
    </citation>
    <scope>NUCLEOTIDE SEQUENCE [LARGE SCALE GENOMIC DNA]</scope>
    <source>
        <strain evidence="4">cv. Yunnan</strain>
        <tissue evidence="3">Vines</tissue>
    </source>
</reference>
<feature type="transmembrane region" description="Helical" evidence="2">
    <location>
        <begin position="194"/>
        <end position="214"/>
    </location>
</feature>
<evidence type="ECO:0000313" key="3">
    <source>
        <dbReference type="EMBL" id="RAL47432.1"/>
    </source>
</evidence>
<gene>
    <name evidence="3" type="ORF">DM860_013397</name>
</gene>
<evidence type="ECO:0000256" key="2">
    <source>
        <dbReference type="SAM" id="Phobius"/>
    </source>
</evidence>
<proteinExistence type="predicted"/>
<keyword evidence="2" id="KW-0472">Membrane</keyword>
<protein>
    <submittedName>
        <fullName evidence="3">Uncharacterized protein</fullName>
    </submittedName>
</protein>
<evidence type="ECO:0000313" key="4">
    <source>
        <dbReference type="Proteomes" id="UP000249390"/>
    </source>
</evidence>
<keyword evidence="2" id="KW-0812">Transmembrane</keyword>
<accession>A0A328DP29</accession>
<name>A0A328DP29_9ASTE</name>
<feature type="region of interest" description="Disordered" evidence="1">
    <location>
        <begin position="1"/>
        <end position="43"/>
    </location>
</feature>
<sequence>MRDSNHLQTPQKDPSGSANRRSKSVPDQSKKHPKNAKKSLKSEFDTLVEGAALTESPKESADFSLISEVVDDFQFSESTETFVFPLHSEASTPSESSFLHDLTSVSSGISSDIYTASTASSTYLCQSAEEKTSMEAEIATKHLRQAQFQFMKSVGIDLQSKRLVDALVEVVVQEVCGSTREKNWSNSLILKKRFLLVSLIFPLVILAVLFTSLYTSSATQPFLGPLPT</sequence>
<organism evidence="3 4">
    <name type="scientific">Cuscuta australis</name>
    <dbReference type="NCBI Taxonomy" id="267555"/>
    <lineage>
        <taxon>Eukaryota</taxon>
        <taxon>Viridiplantae</taxon>
        <taxon>Streptophyta</taxon>
        <taxon>Embryophyta</taxon>
        <taxon>Tracheophyta</taxon>
        <taxon>Spermatophyta</taxon>
        <taxon>Magnoliopsida</taxon>
        <taxon>eudicotyledons</taxon>
        <taxon>Gunneridae</taxon>
        <taxon>Pentapetalae</taxon>
        <taxon>asterids</taxon>
        <taxon>lamiids</taxon>
        <taxon>Solanales</taxon>
        <taxon>Convolvulaceae</taxon>
        <taxon>Cuscuteae</taxon>
        <taxon>Cuscuta</taxon>
        <taxon>Cuscuta subgen. Grammica</taxon>
        <taxon>Cuscuta sect. Cleistogrammica</taxon>
    </lineage>
</organism>
<dbReference type="EMBL" id="NQVE01000115">
    <property type="protein sequence ID" value="RAL47432.1"/>
    <property type="molecule type" value="Genomic_DNA"/>
</dbReference>
<dbReference type="AlphaFoldDB" id="A0A328DP29"/>
<dbReference type="Proteomes" id="UP000249390">
    <property type="component" value="Unassembled WGS sequence"/>
</dbReference>
<comment type="caution">
    <text evidence="3">The sequence shown here is derived from an EMBL/GenBank/DDBJ whole genome shotgun (WGS) entry which is preliminary data.</text>
</comment>
<evidence type="ECO:0000256" key="1">
    <source>
        <dbReference type="SAM" id="MobiDB-lite"/>
    </source>
</evidence>
<keyword evidence="4" id="KW-1185">Reference proteome</keyword>